<reference evidence="1 2" key="1">
    <citation type="submission" date="2023-07" db="EMBL/GenBank/DDBJ databases">
        <title>Genomic Encyclopedia of Type Strains, Phase IV (KMG-IV): sequencing the most valuable type-strain genomes for metagenomic binning, comparative biology and taxonomic classification.</title>
        <authorList>
            <person name="Goeker M."/>
        </authorList>
    </citation>
    <scope>NUCLEOTIDE SEQUENCE [LARGE SCALE GENOMIC DNA]</scope>
    <source>
        <strain evidence="1 2">DSM 1112</strain>
    </source>
</reference>
<dbReference type="RefSeq" id="WP_307227980.1">
    <property type="nucleotide sequence ID" value="NZ_JAUSVF010000001.1"/>
</dbReference>
<gene>
    <name evidence="1" type="ORF">QO002_001385</name>
</gene>
<organism evidence="1 2">
    <name type="scientific">Pararhizobium capsulatum DSM 1112</name>
    <dbReference type="NCBI Taxonomy" id="1121113"/>
    <lineage>
        <taxon>Bacteria</taxon>
        <taxon>Pseudomonadati</taxon>
        <taxon>Pseudomonadota</taxon>
        <taxon>Alphaproteobacteria</taxon>
        <taxon>Hyphomicrobiales</taxon>
        <taxon>Rhizobiaceae</taxon>
        <taxon>Rhizobium/Agrobacterium group</taxon>
        <taxon>Pararhizobium</taxon>
    </lineage>
</organism>
<dbReference type="EMBL" id="JAUSVF010000001">
    <property type="protein sequence ID" value="MDQ0319247.1"/>
    <property type="molecule type" value="Genomic_DNA"/>
</dbReference>
<sequence>MEHVAAILMLVGCGYGNVDCRELPASRVGYETAEECQSDLKPVVAGVHSAAPVIYAKCAAVDPALFIEDSENARVLWTVTPQDELRVSIKVEEPEVPLMIATAEH</sequence>
<proteinExistence type="predicted"/>
<name>A0ABU0BMR5_9HYPH</name>
<evidence type="ECO:0008006" key="3">
    <source>
        <dbReference type="Google" id="ProtNLM"/>
    </source>
</evidence>
<accession>A0ABU0BMR5</accession>
<keyword evidence="2" id="KW-1185">Reference proteome</keyword>
<comment type="caution">
    <text evidence="1">The sequence shown here is derived from an EMBL/GenBank/DDBJ whole genome shotgun (WGS) entry which is preliminary data.</text>
</comment>
<protein>
    <recommendedName>
        <fullName evidence="3">Lipoprotein</fullName>
    </recommendedName>
</protein>
<evidence type="ECO:0000313" key="2">
    <source>
        <dbReference type="Proteomes" id="UP001230207"/>
    </source>
</evidence>
<evidence type="ECO:0000313" key="1">
    <source>
        <dbReference type="EMBL" id="MDQ0319247.1"/>
    </source>
</evidence>
<dbReference type="Proteomes" id="UP001230207">
    <property type="component" value="Unassembled WGS sequence"/>
</dbReference>